<evidence type="ECO:0000256" key="2">
    <source>
        <dbReference type="SAM" id="Phobius"/>
    </source>
</evidence>
<keyword evidence="2" id="KW-0472">Membrane</keyword>
<keyword evidence="2" id="KW-0812">Transmembrane</keyword>
<name>A0A9Q8PHZ4_PASFU</name>
<keyword evidence="2" id="KW-1133">Transmembrane helix</keyword>
<feature type="transmembrane region" description="Helical" evidence="2">
    <location>
        <begin position="219"/>
        <end position="239"/>
    </location>
</feature>
<keyword evidence="4" id="KW-1185">Reference proteome</keyword>
<dbReference type="AlphaFoldDB" id="A0A9Q8PHZ4"/>
<organism evidence="3 4">
    <name type="scientific">Passalora fulva</name>
    <name type="common">Tomato leaf mold</name>
    <name type="synonym">Cladosporium fulvum</name>
    <dbReference type="NCBI Taxonomy" id="5499"/>
    <lineage>
        <taxon>Eukaryota</taxon>
        <taxon>Fungi</taxon>
        <taxon>Dikarya</taxon>
        <taxon>Ascomycota</taxon>
        <taxon>Pezizomycotina</taxon>
        <taxon>Dothideomycetes</taxon>
        <taxon>Dothideomycetidae</taxon>
        <taxon>Mycosphaerellales</taxon>
        <taxon>Mycosphaerellaceae</taxon>
        <taxon>Fulvia</taxon>
    </lineage>
</organism>
<dbReference type="RefSeq" id="XP_047767137.1">
    <property type="nucleotide sequence ID" value="XM_047911060.1"/>
</dbReference>
<feature type="transmembrane region" description="Helical" evidence="2">
    <location>
        <begin position="119"/>
        <end position="140"/>
    </location>
</feature>
<dbReference type="Proteomes" id="UP000756132">
    <property type="component" value="Chromosome 10"/>
</dbReference>
<dbReference type="GeneID" id="71991790"/>
<feature type="transmembrane region" description="Helical" evidence="2">
    <location>
        <begin position="152"/>
        <end position="177"/>
    </location>
</feature>
<feature type="transmembrane region" description="Helical" evidence="2">
    <location>
        <begin position="189"/>
        <end position="213"/>
    </location>
</feature>
<reference evidence="3" key="2">
    <citation type="journal article" date="2022" name="Microb. Genom.">
        <title>A chromosome-scale genome assembly of the tomato pathogen Cladosporium fulvum reveals a compartmentalized genome architecture and the presence of a dispensable chromosome.</title>
        <authorList>
            <person name="Zaccaron A.Z."/>
            <person name="Chen L.H."/>
            <person name="Samaras A."/>
            <person name="Stergiopoulos I."/>
        </authorList>
    </citation>
    <scope>NUCLEOTIDE SEQUENCE</scope>
    <source>
        <strain evidence="3">Race5_Kim</strain>
    </source>
</reference>
<dbReference type="InterPro" id="IPR036259">
    <property type="entry name" value="MFS_trans_sf"/>
</dbReference>
<accession>A0A9Q8PHZ4</accession>
<dbReference type="EMBL" id="CP090172">
    <property type="protein sequence ID" value="UJO22771.1"/>
    <property type="molecule type" value="Genomic_DNA"/>
</dbReference>
<evidence type="ECO:0000256" key="1">
    <source>
        <dbReference type="SAM" id="MobiDB-lite"/>
    </source>
</evidence>
<evidence type="ECO:0000313" key="3">
    <source>
        <dbReference type="EMBL" id="UJO22771.1"/>
    </source>
</evidence>
<gene>
    <name evidence="3" type="ORF">CLAFUR5_11912</name>
</gene>
<dbReference type="SUPFAM" id="SSF103473">
    <property type="entry name" value="MFS general substrate transporter"/>
    <property type="match status" value="1"/>
</dbReference>
<proteinExistence type="predicted"/>
<reference evidence="3" key="1">
    <citation type="submission" date="2021-12" db="EMBL/GenBank/DDBJ databases">
        <authorList>
            <person name="Zaccaron A."/>
            <person name="Stergiopoulos I."/>
        </authorList>
    </citation>
    <scope>NUCLEOTIDE SEQUENCE</scope>
    <source>
        <strain evidence="3">Race5_Kim</strain>
    </source>
</reference>
<evidence type="ECO:0000313" key="4">
    <source>
        <dbReference type="Proteomes" id="UP000756132"/>
    </source>
</evidence>
<feature type="region of interest" description="Disordered" evidence="1">
    <location>
        <begin position="30"/>
        <end position="65"/>
    </location>
</feature>
<dbReference type="KEGG" id="ffu:CLAFUR5_11912"/>
<protein>
    <submittedName>
        <fullName evidence="3">Uncharacterized protein</fullName>
    </submittedName>
</protein>
<feature type="compositionally biased region" description="Basic and acidic residues" evidence="1">
    <location>
        <begin position="52"/>
        <end position="65"/>
    </location>
</feature>
<sequence>MLAAKLIRPIRSAFRSIYSQFLASIMQNRDLESGQPSTPPAAHSAPQNHSDPVGETHFDPVDDENDRLLNHEEGEEEEDAPQNPLPTKRPTSLLTVWLRTKPVGPRGLLRNIRRLNAELVTGACLLFGAAVLSAYVLYWTRTTVHPWRSLEVVAVVGGGILGIIIATWGAVIGFCSGFDTRGDVTKEHVAYAVWKAIFITVLGGILHVLFAGMPHTVDGWWMFMAPGWCIGLALGFLTYPSETSDVDQTVLR</sequence>